<feature type="transmembrane region" description="Helical" evidence="1">
    <location>
        <begin position="40"/>
        <end position="61"/>
    </location>
</feature>
<dbReference type="EMBL" id="JAHBAY010000002">
    <property type="protein sequence ID" value="MBT0768174.1"/>
    <property type="molecule type" value="Genomic_DNA"/>
</dbReference>
<evidence type="ECO:0000256" key="1">
    <source>
        <dbReference type="SAM" id="Phobius"/>
    </source>
</evidence>
<evidence type="ECO:0000313" key="2">
    <source>
        <dbReference type="EMBL" id="MBT0768174.1"/>
    </source>
</evidence>
<sequence>MSTPDKKIVQAPRRTAVLYAVIGVVGVAGSIGMFAEGSVWIAICAAVVTLFWLTVAVRAWGNGVYTDGYQLINRNDLGRRRIAWVHVDRFEYRGIKGLGLWTKENEWVLLQYLPPRDDVVPPALAALNAELERVTV</sequence>
<accession>A0ABS5TEZ3</accession>
<dbReference type="Proteomes" id="UP001197247">
    <property type="component" value="Unassembled WGS sequence"/>
</dbReference>
<proteinExistence type="predicted"/>
<reference evidence="2 3" key="1">
    <citation type="submission" date="2021-05" db="EMBL/GenBank/DDBJ databases">
        <title>Kineosporia and Streptomyces sp. nov. two new marine actinobacteria isolated from Coral.</title>
        <authorList>
            <person name="Buangrab K."/>
            <person name="Sutthacheep M."/>
            <person name="Yeemin T."/>
            <person name="Harunari E."/>
            <person name="Igarashi Y."/>
            <person name="Kanchanasin P."/>
            <person name="Tanasupawat S."/>
            <person name="Phongsopitanun W."/>
        </authorList>
    </citation>
    <scope>NUCLEOTIDE SEQUENCE [LARGE SCALE GENOMIC DNA]</scope>
    <source>
        <strain evidence="2 3">J2-2</strain>
    </source>
</reference>
<gene>
    <name evidence="2" type="ORF">KIH74_04525</name>
</gene>
<keyword evidence="1" id="KW-0472">Membrane</keyword>
<evidence type="ECO:0008006" key="4">
    <source>
        <dbReference type="Google" id="ProtNLM"/>
    </source>
</evidence>
<keyword evidence="1" id="KW-1133">Transmembrane helix</keyword>
<protein>
    <recommendedName>
        <fullName evidence="4">PH domain-containing protein</fullName>
    </recommendedName>
</protein>
<comment type="caution">
    <text evidence="2">The sequence shown here is derived from an EMBL/GenBank/DDBJ whole genome shotgun (WGS) entry which is preliminary data.</text>
</comment>
<organism evidence="2 3">
    <name type="scientific">Kineosporia corallincola</name>
    <dbReference type="NCBI Taxonomy" id="2835133"/>
    <lineage>
        <taxon>Bacteria</taxon>
        <taxon>Bacillati</taxon>
        <taxon>Actinomycetota</taxon>
        <taxon>Actinomycetes</taxon>
        <taxon>Kineosporiales</taxon>
        <taxon>Kineosporiaceae</taxon>
        <taxon>Kineosporia</taxon>
    </lineage>
</organism>
<keyword evidence="3" id="KW-1185">Reference proteome</keyword>
<dbReference type="RefSeq" id="WP_214154479.1">
    <property type="nucleotide sequence ID" value="NZ_JAHBAY010000002.1"/>
</dbReference>
<keyword evidence="1" id="KW-0812">Transmembrane</keyword>
<feature type="transmembrane region" description="Helical" evidence="1">
    <location>
        <begin position="16"/>
        <end position="34"/>
    </location>
</feature>
<name>A0ABS5TEZ3_9ACTN</name>
<evidence type="ECO:0000313" key="3">
    <source>
        <dbReference type="Proteomes" id="UP001197247"/>
    </source>
</evidence>